<evidence type="ECO:0000313" key="1">
    <source>
        <dbReference type="EMBL" id="KAL3268876.1"/>
    </source>
</evidence>
<evidence type="ECO:0000313" key="2">
    <source>
        <dbReference type="Proteomes" id="UP001516400"/>
    </source>
</evidence>
<dbReference type="EMBL" id="JABFTP020000021">
    <property type="protein sequence ID" value="KAL3268876.1"/>
    <property type="molecule type" value="Genomic_DNA"/>
</dbReference>
<dbReference type="AlphaFoldDB" id="A0ABD2MR06"/>
<reference evidence="1 2" key="1">
    <citation type="journal article" date="2021" name="BMC Biol.">
        <title>Horizontally acquired antibacterial genes associated with adaptive radiation of ladybird beetles.</title>
        <authorList>
            <person name="Li H.S."/>
            <person name="Tang X.F."/>
            <person name="Huang Y.H."/>
            <person name="Xu Z.Y."/>
            <person name="Chen M.L."/>
            <person name="Du X.Y."/>
            <person name="Qiu B.Y."/>
            <person name="Chen P.T."/>
            <person name="Zhang W."/>
            <person name="Slipinski A."/>
            <person name="Escalona H.E."/>
            <person name="Waterhouse R.M."/>
            <person name="Zwick A."/>
            <person name="Pang H."/>
        </authorList>
    </citation>
    <scope>NUCLEOTIDE SEQUENCE [LARGE SCALE GENOMIC DNA]</scope>
    <source>
        <strain evidence="1">SYSU2018</strain>
    </source>
</reference>
<gene>
    <name evidence="1" type="ORF">HHI36_007965</name>
</gene>
<feature type="non-terminal residue" evidence="1">
    <location>
        <position position="66"/>
    </location>
</feature>
<name>A0ABD2MR06_9CUCU</name>
<comment type="caution">
    <text evidence="1">The sequence shown here is derived from an EMBL/GenBank/DDBJ whole genome shotgun (WGS) entry which is preliminary data.</text>
</comment>
<accession>A0ABD2MR06</accession>
<organism evidence="1 2">
    <name type="scientific">Cryptolaemus montrouzieri</name>
    <dbReference type="NCBI Taxonomy" id="559131"/>
    <lineage>
        <taxon>Eukaryota</taxon>
        <taxon>Metazoa</taxon>
        <taxon>Ecdysozoa</taxon>
        <taxon>Arthropoda</taxon>
        <taxon>Hexapoda</taxon>
        <taxon>Insecta</taxon>
        <taxon>Pterygota</taxon>
        <taxon>Neoptera</taxon>
        <taxon>Endopterygota</taxon>
        <taxon>Coleoptera</taxon>
        <taxon>Polyphaga</taxon>
        <taxon>Cucujiformia</taxon>
        <taxon>Coccinelloidea</taxon>
        <taxon>Coccinellidae</taxon>
        <taxon>Scymninae</taxon>
        <taxon>Scymnini</taxon>
        <taxon>Cryptolaemus</taxon>
    </lineage>
</organism>
<keyword evidence="2" id="KW-1185">Reference proteome</keyword>
<proteinExistence type="predicted"/>
<dbReference type="Proteomes" id="UP001516400">
    <property type="component" value="Unassembled WGS sequence"/>
</dbReference>
<protein>
    <submittedName>
        <fullName evidence="1">Uncharacterized protein</fullName>
    </submittedName>
</protein>
<sequence>MIHLAKKLIFDDDPLILSIQESYFRSNDCLSIKGCNSFYKNRQNAAVSSGGVVSYVSDIILNEAQE</sequence>